<dbReference type="STRING" id="765915.A0A1Y2HHF2"/>
<accession>A0A1Y2HHF2</accession>
<reference evidence="3 4" key="1">
    <citation type="submission" date="2016-07" db="EMBL/GenBank/DDBJ databases">
        <title>Pervasive Adenine N6-methylation of Active Genes in Fungi.</title>
        <authorList>
            <consortium name="DOE Joint Genome Institute"/>
            <person name="Mondo S.J."/>
            <person name="Dannebaum R.O."/>
            <person name="Kuo R.C."/>
            <person name="Labutti K."/>
            <person name="Haridas S."/>
            <person name="Kuo A."/>
            <person name="Salamov A."/>
            <person name="Ahrendt S.R."/>
            <person name="Lipzen A."/>
            <person name="Sullivan W."/>
            <person name="Andreopoulos W.B."/>
            <person name="Clum A."/>
            <person name="Lindquist E."/>
            <person name="Daum C."/>
            <person name="Ramamoorthy G.K."/>
            <person name="Gryganskyi A."/>
            <person name="Culley D."/>
            <person name="Magnuson J.K."/>
            <person name="James T.Y."/>
            <person name="O'Malley M.A."/>
            <person name="Stajich J.E."/>
            <person name="Spatafora J.W."/>
            <person name="Visel A."/>
            <person name="Grigoriev I.V."/>
        </authorList>
    </citation>
    <scope>NUCLEOTIDE SEQUENCE [LARGE SCALE GENOMIC DNA]</scope>
    <source>
        <strain evidence="3 4">PL171</strain>
    </source>
</reference>
<evidence type="ECO:0000313" key="3">
    <source>
        <dbReference type="EMBL" id="ORZ33996.1"/>
    </source>
</evidence>
<comment type="caution">
    <text evidence="3">The sequence shown here is derived from an EMBL/GenBank/DDBJ whole genome shotgun (WGS) entry which is preliminary data.</text>
</comment>
<feature type="region of interest" description="Disordered" evidence="1">
    <location>
        <begin position="228"/>
        <end position="276"/>
    </location>
</feature>
<proteinExistence type="predicted"/>
<feature type="signal peptide" evidence="2">
    <location>
        <begin position="1"/>
        <end position="22"/>
    </location>
</feature>
<sequence length="276" mass="27169">MHFSTLLSIAALLASAVPLANAHAAIVGARGMNGSQGRAIGVLATTPRDGTRRNPFQQDASIIRDREIQSGEVGPCGRTLAGGNNNMQAGVQEIMSEFGELPLVAPGSTLTMTVHQVNADGAGPYTCEVSMDGTGAQFTGVQIQQNLPGRNGRNRATNTTPQDLVVTMPANLQCTGGANGDMCMVRCRNPARAGPFGGCIPVQQAPNGAGAGNGNGNGAGAGGNGNAAGGANRNAGGANRNAGGANRNAGGANGNGGAAGGNNNPGAAAGEEEEAA</sequence>
<feature type="compositionally biased region" description="Low complexity" evidence="1">
    <location>
        <begin position="229"/>
        <end position="250"/>
    </location>
</feature>
<keyword evidence="2" id="KW-0732">Signal</keyword>
<dbReference type="AlphaFoldDB" id="A0A1Y2HHF2"/>
<evidence type="ECO:0000313" key="4">
    <source>
        <dbReference type="Proteomes" id="UP000193411"/>
    </source>
</evidence>
<organism evidence="3 4">
    <name type="scientific">Catenaria anguillulae PL171</name>
    <dbReference type="NCBI Taxonomy" id="765915"/>
    <lineage>
        <taxon>Eukaryota</taxon>
        <taxon>Fungi</taxon>
        <taxon>Fungi incertae sedis</taxon>
        <taxon>Blastocladiomycota</taxon>
        <taxon>Blastocladiomycetes</taxon>
        <taxon>Blastocladiales</taxon>
        <taxon>Catenariaceae</taxon>
        <taxon>Catenaria</taxon>
    </lineage>
</organism>
<dbReference type="PANTHER" id="PTHR34618">
    <property type="entry name" value="SURFACE PROTEIN MAS1, PUTATIVE-RELATED"/>
    <property type="match status" value="1"/>
</dbReference>
<dbReference type="OrthoDB" id="3241054at2759"/>
<dbReference type="Proteomes" id="UP000193411">
    <property type="component" value="Unassembled WGS sequence"/>
</dbReference>
<feature type="compositionally biased region" description="Gly residues" evidence="1">
    <location>
        <begin position="251"/>
        <end position="260"/>
    </location>
</feature>
<feature type="chain" id="PRO_5010986524" description="GEgh 16 protein" evidence="2">
    <location>
        <begin position="23"/>
        <end position="276"/>
    </location>
</feature>
<gene>
    <name evidence="3" type="ORF">BCR44DRAFT_120593</name>
</gene>
<evidence type="ECO:0008006" key="5">
    <source>
        <dbReference type="Google" id="ProtNLM"/>
    </source>
</evidence>
<evidence type="ECO:0000256" key="1">
    <source>
        <dbReference type="SAM" id="MobiDB-lite"/>
    </source>
</evidence>
<dbReference type="EMBL" id="MCFL01000032">
    <property type="protein sequence ID" value="ORZ33996.1"/>
    <property type="molecule type" value="Genomic_DNA"/>
</dbReference>
<protein>
    <recommendedName>
        <fullName evidence="5">GEgh 16 protein</fullName>
    </recommendedName>
</protein>
<dbReference type="PANTHER" id="PTHR34618:SF4">
    <property type="entry name" value="CAS1"/>
    <property type="match status" value="1"/>
</dbReference>
<name>A0A1Y2HHF2_9FUNG</name>
<evidence type="ECO:0000256" key="2">
    <source>
        <dbReference type="SAM" id="SignalP"/>
    </source>
</evidence>
<dbReference type="InterPro" id="IPR021476">
    <property type="entry name" value="Egh16-like"/>
</dbReference>
<dbReference type="Pfam" id="PF11327">
    <property type="entry name" value="Egh16-like"/>
    <property type="match status" value="1"/>
</dbReference>
<keyword evidence="4" id="KW-1185">Reference proteome</keyword>